<dbReference type="Gene3D" id="3.40.1530.30">
    <property type="entry name" value="Uncharacterised family UPF0302, N-terminal domain"/>
    <property type="match status" value="1"/>
</dbReference>
<dbReference type="InterPro" id="IPR038091">
    <property type="entry name" value="UPF0302_N_sf"/>
</dbReference>
<dbReference type="Pfam" id="PF08864">
    <property type="entry name" value="UPF0302"/>
    <property type="match status" value="1"/>
</dbReference>
<dbReference type="EMBL" id="CP002028">
    <property type="protein sequence ID" value="ADG82988.1"/>
    <property type="molecule type" value="Genomic_DNA"/>
</dbReference>
<protein>
    <recommendedName>
        <fullName evidence="5">IDEAL domain-containing protein</fullName>
    </recommendedName>
</protein>
<dbReference type="HOGENOM" id="CLU_126019_0_0_9"/>
<sequence length="175" mass="20873">MDEIMARKKKFLAWFMEKNQLKRPDTYQILQLLFHEEQLLRISHFVDDVRYLPNALIISAEGAPTVSFLCRINGIYYENVAEVIAVLINNPPEELYIRLAFDRELICCPCIEQVAEEPEVEFSERLKKLESELNRIAFLKEEKRLKLQAEIDDALEKRDRDRFYYLSDLYKKFFG</sequence>
<gene>
    <name evidence="3" type="ordered locus">TherJR_2143</name>
</gene>
<reference evidence="3 4" key="1">
    <citation type="submission" date="2010-05" db="EMBL/GenBank/DDBJ databases">
        <title>Complete sequence of Thermincola sp. JR.</title>
        <authorList>
            <consortium name="US DOE Joint Genome Institute"/>
            <person name="Lucas S."/>
            <person name="Copeland A."/>
            <person name="Lapidus A."/>
            <person name="Cheng J.-F."/>
            <person name="Bruce D."/>
            <person name="Goodwin L."/>
            <person name="Pitluck S."/>
            <person name="Chertkov O."/>
            <person name="Detter J.C."/>
            <person name="Han C."/>
            <person name="Tapia R."/>
            <person name="Land M."/>
            <person name="Hauser L."/>
            <person name="Kyrpides N."/>
            <person name="Mikhailova N."/>
            <person name="Hazen T.C."/>
            <person name="Woyke T."/>
        </authorList>
    </citation>
    <scope>NUCLEOTIDE SEQUENCE [LARGE SCALE GENOMIC DNA]</scope>
    <source>
        <strain evidence="3 4">JR</strain>
    </source>
</reference>
<dbReference type="Gene3D" id="4.10.810.10">
    <property type="entry name" value="Virus Scaffolding Protein, Chain A"/>
    <property type="match status" value="1"/>
</dbReference>
<dbReference type="KEGG" id="tjr:TherJR_2143"/>
<name>D5X984_THEPJ</name>
<organism evidence="3 4">
    <name type="scientific">Thermincola potens (strain JR)</name>
    <dbReference type="NCBI Taxonomy" id="635013"/>
    <lineage>
        <taxon>Bacteria</taxon>
        <taxon>Bacillati</taxon>
        <taxon>Bacillota</taxon>
        <taxon>Clostridia</taxon>
        <taxon>Eubacteriales</taxon>
        <taxon>Thermincolaceae</taxon>
        <taxon>Thermincola</taxon>
    </lineage>
</organism>
<feature type="domain" description="IDEAL" evidence="1">
    <location>
        <begin position="143"/>
        <end position="168"/>
    </location>
</feature>
<evidence type="ECO:0000259" key="1">
    <source>
        <dbReference type="Pfam" id="PF08858"/>
    </source>
</evidence>
<dbReference type="InterPro" id="IPR014957">
    <property type="entry name" value="IDEAL_dom"/>
</dbReference>
<dbReference type="Pfam" id="PF08858">
    <property type="entry name" value="IDEAL"/>
    <property type="match status" value="1"/>
</dbReference>
<proteinExistence type="predicted"/>
<evidence type="ECO:0000259" key="2">
    <source>
        <dbReference type="Pfam" id="PF08864"/>
    </source>
</evidence>
<feature type="domain" description="UPF0302" evidence="2">
    <location>
        <begin position="7"/>
        <end position="104"/>
    </location>
</feature>
<dbReference type="PIRSF" id="PIRSF007165">
    <property type="entry name" value="UCP007165"/>
    <property type="match status" value="1"/>
</dbReference>
<dbReference type="eggNOG" id="COG5582">
    <property type="taxonomic scope" value="Bacteria"/>
</dbReference>
<dbReference type="InterPro" id="IPR014963">
    <property type="entry name" value="UPF0302_N"/>
</dbReference>
<dbReference type="Proteomes" id="UP000002377">
    <property type="component" value="Chromosome"/>
</dbReference>
<dbReference type="AlphaFoldDB" id="D5X984"/>
<evidence type="ECO:0000313" key="4">
    <source>
        <dbReference type="Proteomes" id="UP000002377"/>
    </source>
</evidence>
<accession>D5X984</accession>
<keyword evidence="4" id="KW-1185">Reference proteome</keyword>
<evidence type="ECO:0000313" key="3">
    <source>
        <dbReference type="EMBL" id="ADG82988.1"/>
    </source>
</evidence>
<evidence type="ECO:0008006" key="5">
    <source>
        <dbReference type="Google" id="ProtNLM"/>
    </source>
</evidence>
<dbReference type="InterPro" id="IPR011188">
    <property type="entry name" value="UPF0302"/>
</dbReference>
<dbReference type="STRING" id="635013.TherJR_2143"/>
<dbReference type="InterPro" id="IPR027393">
    <property type="entry name" value="Virus_scaffolding_prot_C"/>
</dbReference>